<name>L1IGI7_GUITC</name>
<proteinExistence type="predicted"/>
<protein>
    <submittedName>
        <fullName evidence="2 3">Uncharacterized protein</fullName>
    </submittedName>
</protein>
<organism evidence="2">
    <name type="scientific">Guillardia theta (strain CCMP2712)</name>
    <name type="common">Cryptophyte</name>
    <dbReference type="NCBI Taxonomy" id="905079"/>
    <lineage>
        <taxon>Eukaryota</taxon>
        <taxon>Cryptophyceae</taxon>
        <taxon>Pyrenomonadales</taxon>
        <taxon>Geminigeraceae</taxon>
        <taxon>Guillardia</taxon>
    </lineage>
</organism>
<gene>
    <name evidence="2" type="ORF">GUITHDRAFT_155511</name>
</gene>
<feature type="region of interest" description="Disordered" evidence="1">
    <location>
        <begin position="73"/>
        <end position="107"/>
    </location>
</feature>
<reference evidence="2 4" key="1">
    <citation type="journal article" date="2012" name="Nature">
        <title>Algal genomes reveal evolutionary mosaicism and the fate of nucleomorphs.</title>
        <authorList>
            <consortium name="DOE Joint Genome Institute"/>
            <person name="Curtis B.A."/>
            <person name="Tanifuji G."/>
            <person name="Burki F."/>
            <person name="Gruber A."/>
            <person name="Irimia M."/>
            <person name="Maruyama S."/>
            <person name="Arias M.C."/>
            <person name="Ball S.G."/>
            <person name="Gile G.H."/>
            <person name="Hirakawa Y."/>
            <person name="Hopkins J.F."/>
            <person name="Kuo A."/>
            <person name="Rensing S.A."/>
            <person name="Schmutz J."/>
            <person name="Symeonidi A."/>
            <person name="Elias M."/>
            <person name="Eveleigh R.J."/>
            <person name="Herman E.K."/>
            <person name="Klute M.J."/>
            <person name="Nakayama T."/>
            <person name="Obornik M."/>
            <person name="Reyes-Prieto A."/>
            <person name="Armbrust E.V."/>
            <person name="Aves S.J."/>
            <person name="Beiko R.G."/>
            <person name="Coutinho P."/>
            <person name="Dacks J.B."/>
            <person name="Durnford D.G."/>
            <person name="Fast N.M."/>
            <person name="Green B.R."/>
            <person name="Grisdale C.J."/>
            <person name="Hempel F."/>
            <person name="Henrissat B."/>
            <person name="Hoppner M.P."/>
            <person name="Ishida K."/>
            <person name="Kim E."/>
            <person name="Koreny L."/>
            <person name="Kroth P.G."/>
            <person name="Liu Y."/>
            <person name="Malik S.B."/>
            <person name="Maier U.G."/>
            <person name="McRose D."/>
            <person name="Mock T."/>
            <person name="Neilson J.A."/>
            <person name="Onodera N.T."/>
            <person name="Poole A.M."/>
            <person name="Pritham E.J."/>
            <person name="Richards T.A."/>
            <person name="Rocap G."/>
            <person name="Roy S.W."/>
            <person name="Sarai C."/>
            <person name="Schaack S."/>
            <person name="Shirato S."/>
            <person name="Slamovits C.H."/>
            <person name="Spencer D.F."/>
            <person name="Suzuki S."/>
            <person name="Worden A.Z."/>
            <person name="Zauner S."/>
            <person name="Barry K."/>
            <person name="Bell C."/>
            <person name="Bharti A.K."/>
            <person name="Crow J.A."/>
            <person name="Grimwood J."/>
            <person name="Kramer R."/>
            <person name="Lindquist E."/>
            <person name="Lucas S."/>
            <person name="Salamov A."/>
            <person name="McFadden G.I."/>
            <person name="Lane C.E."/>
            <person name="Keeling P.J."/>
            <person name="Gray M.W."/>
            <person name="Grigoriev I.V."/>
            <person name="Archibald J.M."/>
        </authorList>
    </citation>
    <scope>NUCLEOTIDE SEQUENCE</scope>
    <source>
        <strain evidence="2 4">CCMP2712</strain>
    </source>
</reference>
<dbReference type="KEGG" id="gtt:GUITHDRAFT_155511"/>
<dbReference type="RefSeq" id="XP_005822308.1">
    <property type="nucleotide sequence ID" value="XM_005822251.1"/>
</dbReference>
<feature type="compositionally biased region" description="Polar residues" evidence="1">
    <location>
        <begin position="84"/>
        <end position="107"/>
    </location>
</feature>
<reference evidence="4" key="2">
    <citation type="submission" date="2012-11" db="EMBL/GenBank/DDBJ databases">
        <authorList>
            <person name="Kuo A."/>
            <person name="Curtis B.A."/>
            <person name="Tanifuji G."/>
            <person name="Burki F."/>
            <person name="Gruber A."/>
            <person name="Irimia M."/>
            <person name="Maruyama S."/>
            <person name="Arias M.C."/>
            <person name="Ball S.G."/>
            <person name="Gile G.H."/>
            <person name="Hirakawa Y."/>
            <person name="Hopkins J.F."/>
            <person name="Rensing S.A."/>
            <person name="Schmutz J."/>
            <person name="Symeonidi A."/>
            <person name="Elias M."/>
            <person name="Eveleigh R.J."/>
            <person name="Herman E.K."/>
            <person name="Klute M.J."/>
            <person name="Nakayama T."/>
            <person name="Obornik M."/>
            <person name="Reyes-Prieto A."/>
            <person name="Armbrust E.V."/>
            <person name="Aves S.J."/>
            <person name="Beiko R.G."/>
            <person name="Coutinho P."/>
            <person name="Dacks J.B."/>
            <person name="Durnford D.G."/>
            <person name="Fast N.M."/>
            <person name="Green B.R."/>
            <person name="Grisdale C."/>
            <person name="Hempe F."/>
            <person name="Henrissat B."/>
            <person name="Hoppner M.P."/>
            <person name="Ishida K.-I."/>
            <person name="Kim E."/>
            <person name="Koreny L."/>
            <person name="Kroth P.G."/>
            <person name="Liu Y."/>
            <person name="Malik S.-B."/>
            <person name="Maier U.G."/>
            <person name="McRose D."/>
            <person name="Mock T."/>
            <person name="Neilson J.A."/>
            <person name="Onodera N.T."/>
            <person name="Poole A.M."/>
            <person name="Pritham E.J."/>
            <person name="Richards T.A."/>
            <person name="Rocap G."/>
            <person name="Roy S.W."/>
            <person name="Sarai C."/>
            <person name="Schaack S."/>
            <person name="Shirato S."/>
            <person name="Slamovits C.H."/>
            <person name="Spencer D.F."/>
            <person name="Suzuki S."/>
            <person name="Worden A.Z."/>
            <person name="Zauner S."/>
            <person name="Barry K."/>
            <person name="Bell C."/>
            <person name="Bharti A.K."/>
            <person name="Crow J.A."/>
            <person name="Grimwood J."/>
            <person name="Kramer R."/>
            <person name="Lindquist E."/>
            <person name="Lucas S."/>
            <person name="Salamov A."/>
            <person name="McFadden G.I."/>
            <person name="Lane C.E."/>
            <person name="Keeling P.J."/>
            <person name="Gray M.W."/>
            <person name="Grigoriev I.V."/>
            <person name="Archibald J.M."/>
        </authorList>
    </citation>
    <scope>NUCLEOTIDE SEQUENCE</scope>
    <source>
        <strain evidence="4">CCMP2712</strain>
    </source>
</reference>
<sequence length="120" mass="13489">MQTNRRMLDCIEETVVEDKNEHNISNRRDQDIKTNQPCNIAIIASTHRSCKHGTCAIVGYCIREEVANAATRRHSSPVCGQRISPLNMNTPFEPSDTGNCEKNGESQDNISINRNRFASI</sequence>
<dbReference type="EMBL" id="JH993092">
    <property type="protein sequence ID" value="EKX35328.1"/>
    <property type="molecule type" value="Genomic_DNA"/>
</dbReference>
<dbReference type="Proteomes" id="UP000011087">
    <property type="component" value="Unassembled WGS sequence"/>
</dbReference>
<evidence type="ECO:0000313" key="3">
    <source>
        <dbReference type="EnsemblProtists" id="EKX35328"/>
    </source>
</evidence>
<dbReference type="GeneID" id="17292100"/>
<dbReference type="PaxDb" id="55529-EKX35328"/>
<evidence type="ECO:0000313" key="4">
    <source>
        <dbReference type="Proteomes" id="UP000011087"/>
    </source>
</evidence>
<dbReference type="AlphaFoldDB" id="L1IGI7"/>
<evidence type="ECO:0000313" key="2">
    <source>
        <dbReference type="EMBL" id="EKX35328.1"/>
    </source>
</evidence>
<dbReference type="HOGENOM" id="CLU_2054152_0_0_1"/>
<dbReference type="EnsemblProtists" id="EKX35328">
    <property type="protein sequence ID" value="EKX35328"/>
    <property type="gene ID" value="GUITHDRAFT_155511"/>
</dbReference>
<evidence type="ECO:0000256" key="1">
    <source>
        <dbReference type="SAM" id="MobiDB-lite"/>
    </source>
</evidence>
<accession>L1IGI7</accession>
<keyword evidence="4" id="KW-1185">Reference proteome</keyword>
<reference evidence="3" key="3">
    <citation type="submission" date="2016-03" db="UniProtKB">
        <authorList>
            <consortium name="EnsemblProtists"/>
        </authorList>
    </citation>
    <scope>IDENTIFICATION</scope>
</reference>